<reference evidence="2 3" key="1">
    <citation type="submission" date="2018-01" db="EMBL/GenBank/DDBJ databases">
        <authorList>
            <person name="Clerissi C."/>
        </authorList>
    </citation>
    <scope>NUCLEOTIDE SEQUENCE [LARGE SCALE GENOMIC DNA]</scope>
    <source>
        <strain evidence="2">Cupriavidus taiwanensis STM 3521</strain>
    </source>
</reference>
<dbReference type="AlphaFoldDB" id="A0A975XGL8"/>
<proteinExistence type="predicted"/>
<dbReference type="EMBL" id="OFSP01000039">
    <property type="protein sequence ID" value="SOY69452.1"/>
    <property type="molecule type" value="Genomic_DNA"/>
</dbReference>
<feature type="region of interest" description="Disordered" evidence="1">
    <location>
        <begin position="36"/>
        <end position="66"/>
    </location>
</feature>
<name>A0A975XGL8_9BURK</name>
<evidence type="ECO:0000256" key="1">
    <source>
        <dbReference type="SAM" id="MobiDB-lite"/>
    </source>
</evidence>
<gene>
    <name evidence="2" type="ORF">CBM2589_A90787</name>
</gene>
<dbReference type="Proteomes" id="UP000256297">
    <property type="component" value="Chromosome CBM2589_a"/>
</dbReference>
<comment type="caution">
    <text evidence="2">The sequence shown here is derived from an EMBL/GenBank/DDBJ whole genome shotgun (WGS) entry which is preliminary data.</text>
</comment>
<accession>A0A975XGL8</accession>
<organism evidence="2 3">
    <name type="scientific">Cupriavidus taiwanensis</name>
    <dbReference type="NCBI Taxonomy" id="164546"/>
    <lineage>
        <taxon>Bacteria</taxon>
        <taxon>Pseudomonadati</taxon>
        <taxon>Pseudomonadota</taxon>
        <taxon>Betaproteobacteria</taxon>
        <taxon>Burkholderiales</taxon>
        <taxon>Burkholderiaceae</taxon>
        <taxon>Cupriavidus</taxon>
    </lineage>
</organism>
<evidence type="ECO:0000313" key="3">
    <source>
        <dbReference type="Proteomes" id="UP000256297"/>
    </source>
</evidence>
<protein>
    <submittedName>
        <fullName evidence="2">Uncharacterized protein</fullName>
    </submittedName>
</protein>
<sequence length="66" mass="7362">MICRSGRCPCKSVHRDALTFFLLVEIICKKEFRVNDEASDCGPPLIGPAPPASNPRRRQAYASPHH</sequence>
<feature type="compositionally biased region" description="Basic residues" evidence="1">
    <location>
        <begin position="55"/>
        <end position="66"/>
    </location>
</feature>
<evidence type="ECO:0000313" key="2">
    <source>
        <dbReference type="EMBL" id="SOY69452.1"/>
    </source>
</evidence>